<accession>A0A098DBF4</accession>
<dbReference type="InParanoid" id="I1S9Z6"/>
<gene>
    <name evidence="2" type="ORF">FGRAMPH1_01T06993</name>
</gene>
<evidence type="ECO:0000313" key="2">
    <source>
        <dbReference type="EMBL" id="CEF75301.1"/>
    </source>
</evidence>
<reference evidence="3" key="4">
    <citation type="submission" date="2017-01" db="UniProtKB">
        <authorList>
            <consortium name="EnsemblFungi"/>
        </authorList>
    </citation>
    <scope>IDENTIFICATION</scope>
    <source>
        <strain evidence="3">PH-1 / ATCC MYA-4620 / FGSC 9075 / NRRL 31084</strain>
    </source>
</reference>
<accession>I1S9Z6</accession>
<name>I1S9Z6_GIBZE</name>
<dbReference type="AlphaFoldDB" id="I1S9Z6"/>
<dbReference type="VEuPathDB" id="FungiDB:FGRAMPH1_01G06993"/>
<dbReference type="OrthoDB" id="10349967at2759"/>
<organism evidence="2 4">
    <name type="scientific">Gibberella zeae (strain ATCC MYA-4620 / CBS 123657 / FGSC 9075 / NRRL 31084 / PH-1)</name>
    <name type="common">Wheat head blight fungus</name>
    <name type="synonym">Fusarium graminearum</name>
    <dbReference type="NCBI Taxonomy" id="229533"/>
    <lineage>
        <taxon>Eukaryota</taxon>
        <taxon>Fungi</taxon>
        <taxon>Dikarya</taxon>
        <taxon>Ascomycota</taxon>
        <taxon>Pezizomycotina</taxon>
        <taxon>Sordariomycetes</taxon>
        <taxon>Hypocreomycetidae</taxon>
        <taxon>Hypocreales</taxon>
        <taxon>Nectriaceae</taxon>
        <taxon>Fusarium</taxon>
    </lineage>
</organism>
<reference evidence="3 4" key="1">
    <citation type="journal article" date="2007" name="Science">
        <title>The Fusarium graminearum genome reveals a link between localized polymorphism and pathogen specialization.</title>
        <authorList>
            <person name="Cuomo C.A."/>
            <person name="Gueldener U."/>
            <person name="Xu J.-R."/>
            <person name="Trail F."/>
            <person name="Turgeon B.G."/>
            <person name="Di Pietro A."/>
            <person name="Walton J.D."/>
            <person name="Ma L.-J."/>
            <person name="Baker S.E."/>
            <person name="Rep M."/>
            <person name="Adam G."/>
            <person name="Antoniw J."/>
            <person name="Baldwin T."/>
            <person name="Calvo S.E."/>
            <person name="Chang Y.-L."/>
            <person name="DeCaprio D."/>
            <person name="Gale L.R."/>
            <person name="Gnerre S."/>
            <person name="Goswami R.S."/>
            <person name="Hammond-Kosack K."/>
            <person name="Harris L.J."/>
            <person name="Hilburn K."/>
            <person name="Kennell J.C."/>
            <person name="Kroken S."/>
            <person name="Magnuson J.K."/>
            <person name="Mannhaupt G."/>
            <person name="Mauceli E.W."/>
            <person name="Mewes H.-W."/>
            <person name="Mitterbauer R."/>
            <person name="Muehlbauer G."/>
            <person name="Muensterkoetter M."/>
            <person name="Nelson D."/>
            <person name="O'Donnell K."/>
            <person name="Ouellet T."/>
            <person name="Qi W."/>
            <person name="Quesneville H."/>
            <person name="Roncero M.I.G."/>
            <person name="Seong K.-Y."/>
            <person name="Tetko I.V."/>
            <person name="Urban M."/>
            <person name="Waalwijk C."/>
            <person name="Ward T.J."/>
            <person name="Yao J."/>
            <person name="Birren B.W."/>
            <person name="Kistler H.C."/>
        </authorList>
    </citation>
    <scope>NUCLEOTIDE SEQUENCE [LARGE SCALE GENOMIC DNA]</scope>
    <source>
        <strain evidence="4">ATCC MYA-4620 / CBS 123657 / FGSC 9075 / NRRL 31084 / PH-1</strain>
        <strain evidence="3">PH-1 / ATCC MYA-4620 / FGSC 9075 / NRRL 31084</strain>
    </source>
</reference>
<keyword evidence="1" id="KW-0472">Membrane</keyword>
<proteinExistence type="predicted"/>
<reference evidence="2 4" key="3">
    <citation type="journal article" date="2015" name="BMC Genomics">
        <title>The completed genome sequence of the pathogenic ascomycete fungus Fusarium graminearum.</title>
        <authorList>
            <person name="King R."/>
            <person name="Urban M."/>
            <person name="Hammond-Kosack M.C."/>
            <person name="Hassani-Pak K."/>
            <person name="Hammond-Kosack K.E."/>
        </authorList>
    </citation>
    <scope>NUCLEOTIDE SEQUENCE [LARGE SCALE GENOMIC DNA]</scope>
    <source>
        <strain evidence="4">ATCC MYA-4620 / CBS 123657 / FGSC 9075 / NRRL 31084 / PH-1</strain>
        <strain evidence="2">PH-1</strain>
    </source>
</reference>
<dbReference type="EMBL" id="HG970332">
    <property type="protein sequence ID" value="CEF75301.1"/>
    <property type="molecule type" value="Genomic_DNA"/>
</dbReference>
<dbReference type="KEGG" id="fgr:FGSG_13677"/>
<evidence type="ECO:0000313" key="4">
    <source>
        <dbReference type="Proteomes" id="UP000070720"/>
    </source>
</evidence>
<dbReference type="RefSeq" id="XP_011318899.1">
    <property type="nucleotide sequence ID" value="XM_011320597.1"/>
</dbReference>
<dbReference type="HOGENOM" id="CLU_1468271_0_0_1"/>
<keyword evidence="1" id="KW-1133">Transmembrane helix</keyword>
<keyword evidence="1" id="KW-0812">Transmembrane</keyword>
<protein>
    <submittedName>
        <fullName evidence="2">Chromosome 1, complete genome</fullName>
    </submittedName>
</protein>
<reference evidence="3 4" key="2">
    <citation type="journal article" date="2010" name="Nature">
        <title>Comparative genomics reveals mobile pathogenicity chromosomes in Fusarium.</title>
        <authorList>
            <person name="Ma L.J."/>
            <person name="van der Does H.C."/>
            <person name="Borkovich K.A."/>
            <person name="Coleman J.J."/>
            <person name="Daboussi M.J."/>
            <person name="Di Pietro A."/>
            <person name="Dufresne M."/>
            <person name="Freitag M."/>
            <person name="Grabherr M."/>
            <person name="Henrissat B."/>
            <person name="Houterman P.M."/>
            <person name="Kang S."/>
            <person name="Shim W.B."/>
            <person name="Woloshuk C."/>
            <person name="Xie X."/>
            <person name="Xu J.R."/>
            <person name="Antoniw J."/>
            <person name="Baker S.E."/>
            <person name="Bluhm B.H."/>
            <person name="Breakspear A."/>
            <person name="Brown D.W."/>
            <person name="Butchko R.A."/>
            <person name="Chapman S."/>
            <person name="Coulson R."/>
            <person name="Coutinho P.M."/>
            <person name="Danchin E.G."/>
            <person name="Diener A."/>
            <person name="Gale L.R."/>
            <person name="Gardiner D.M."/>
            <person name="Goff S."/>
            <person name="Hammond-Kosack K.E."/>
            <person name="Hilburn K."/>
            <person name="Hua-Van A."/>
            <person name="Jonkers W."/>
            <person name="Kazan K."/>
            <person name="Kodira C.D."/>
            <person name="Koehrsen M."/>
            <person name="Kumar L."/>
            <person name="Lee Y.H."/>
            <person name="Li L."/>
            <person name="Manners J.M."/>
            <person name="Miranda-Saavedra D."/>
            <person name="Mukherjee M."/>
            <person name="Park G."/>
            <person name="Park J."/>
            <person name="Park S.Y."/>
            <person name="Proctor R.H."/>
            <person name="Regev A."/>
            <person name="Ruiz-Roldan M.C."/>
            <person name="Sain D."/>
            <person name="Sakthikumar S."/>
            <person name="Sykes S."/>
            <person name="Schwartz D.C."/>
            <person name="Turgeon B.G."/>
            <person name="Wapinski I."/>
            <person name="Yoder O."/>
            <person name="Young S."/>
            <person name="Zeng Q."/>
            <person name="Zhou S."/>
            <person name="Galagan J."/>
            <person name="Cuomo C.A."/>
            <person name="Kistler H.C."/>
            <person name="Rep M."/>
        </authorList>
    </citation>
    <scope>GENOME REANNOTATION</scope>
    <source>
        <strain evidence="4">ATCC MYA-4620 / CBS 123657 / FGSC 9075 / NRRL 31084 / PH-1</strain>
        <strain evidence="3">PH-1 / ATCC MYA-4620 / FGSC 9075 / NRRL 31084</strain>
    </source>
</reference>
<feature type="transmembrane region" description="Helical" evidence="1">
    <location>
        <begin position="153"/>
        <end position="176"/>
    </location>
</feature>
<evidence type="ECO:0000313" key="3">
    <source>
        <dbReference type="EnsemblFungi" id="CEF75301"/>
    </source>
</evidence>
<evidence type="ECO:0000256" key="1">
    <source>
        <dbReference type="SAM" id="Phobius"/>
    </source>
</evidence>
<dbReference type="Proteomes" id="UP000070720">
    <property type="component" value="Chromosome 1"/>
</dbReference>
<sequence>MFPTQYVTEWRSYNRGWPSRVVLHRRMETKKKRKKKNEKAKRTLVEYITYPSSTLKGSCFKGLLGDFSPLMETRINLERKCLKGMEDEPSKCIASVPTEAGTYLESLQGPRQAQGKRKKARILRGNFTKNRAANAGAGAGAVREEKVASYMHLLHCAVAMLAVPVLGTTYVTYLIYDGTMWKVR</sequence>
<dbReference type="EnsemblFungi" id="CEF75301">
    <property type="protein sequence ID" value="CEF75301"/>
    <property type="gene ID" value="FGRRES_13677"/>
</dbReference>
<keyword evidence="4" id="KW-1185">Reference proteome</keyword>